<comment type="caution">
    <text evidence="1">The sequence shown here is derived from an EMBL/GenBank/DDBJ whole genome shotgun (WGS) entry which is preliminary data.</text>
</comment>
<dbReference type="Proteomes" id="UP000562254">
    <property type="component" value="Unassembled WGS sequence"/>
</dbReference>
<sequence>MASSIMPRLYATLAGRSPPIAPFRSPHRALGAEIVSNAPEEMRAFVQSEMEKWGAAARAAGIQPQ</sequence>
<dbReference type="Gene3D" id="3.40.190.150">
    <property type="entry name" value="Bordetella uptake gene, domain 1"/>
    <property type="match status" value="1"/>
</dbReference>
<proteinExistence type="predicted"/>
<dbReference type="RefSeq" id="WP_184487071.1">
    <property type="nucleotide sequence ID" value="NZ_JAAEDJ010000056.1"/>
</dbReference>
<dbReference type="AlphaFoldDB" id="A0A840XUW0"/>
<protein>
    <recommendedName>
        <fullName evidence="3">Tripartite tricarboxylate transporter substrate binding protein</fullName>
    </recommendedName>
</protein>
<accession>A0A840XUW0</accession>
<evidence type="ECO:0000313" key="2">
    <source>
        <dbReference type="Proteomes" id="UP000562254"/>
    </source>
</evidence>
<evidence type="ECO:0000313" key="1">
    <source>
        <dbReference type="EMBL" id="MBB5691676.1"/>
    </source>
</evidence>
<keyword evidence="2" id="KW-1185">Reference proteome</keyword>
<dbReference type="EMBL" id="JACIJE010000015">
    <property type="protein sequence ID" value="MBB5691676.1"/>
    <property type="molecule type" value="Genomic_DNA"/>
</dbReference>
<gene>
    <name evidence="1" type="ORF">FHS88_003837</name>
</gene>
<evidence type="ECO:0008006" key="3">
    <source>
        <dbReference type="Google" id="ProtNLM"/>
    </source>
</evidence>
<dbReference type="InterPro" id="IPR042100">
    <property type="entry name" value="Bug_dom1"/>
</dbReference>
<reference evidence="1 2" key="1">
    <citation type="submission" date="2020-08" db="EMBL/GenBank/DDBJ databases">
        <title>Genomic Encyclopedia of Type Strains, Phase IV (KMG-IV): sequencing the most valuable type-strain genomes for metagenomic binning, comparative biology and taxonomic classification.</title>
        <authorList>
            <person name="Goeker M."/>
        </authorList>
    </citation>
    <scope>NUCLEOTIDE SEQUENCE [LARGE SCALE GENOMIC DNA]</scope>
    <source>
        <strain evidence="1 2">DSM 25895</strain>
    </source>
</reference>
<name>A0A840XUW0_9PROT</name>
<organism evidence="1 2">
    <name type="scientific">Neoroseomonas alkaliterrae</name>
    <dbReference type="NCBI Taxonomy" id="1452450"/>
    <lineage>
        <taxon>Bacteria</taxon>
        <taxon>Pseudomonadati</taxon>
        <taxon>Pseudomonadota</taxon>
        <taxon>Alphaproteobacteria</taxon>
        <taxon>Acetobacterales</taxon>
        <taxon>Acetobacteraceae</taxon>
        <taxon>Neoroseomonas</taxon>
    </lineage>
</organism>